<dbReference type="EMBL" id="BK015364">
    <property type="protein sequence ID" value="DAE03317.1"/>
    <property type="molecule type" value="Genomic_DNA"/>
</dbReference>
<organism evidence="1">
    <name type="scientific">Podoviridae sp. ct9R41</name>
    <dbReference type="NCBI Taxonomy" id="2825227"/>
    <lineage>
        <taxon>Viruses</taxon>
        <taxon>Duplodnaviria</taxon>
        <taxon>Heunggongvirae</taxon>
        <taxon>Uroviricota</taxon>
        <taxon>Caudoviricetes</taxon>
    </lineage>
</organism>
<name>A0A8S5P9M8_9CAUD</name>
<reference evidence="1" key="1">
    <citation type="journal article" date="2021" name="Proc. Natl. Acad. Sci. U.S.A.">
        <title>A Catalog of Tens of Thousands of Viruses from Human Metagenomes Reveals Hidden Associations with Chronic Diseases.</title>
        <authorList>
            <person name="Tisza M.J."/>
            <person name="Buck C.B."/>
        </authorList>
    </citation>
    <scope>NUCLEOTIDE SEQUENCE</scope>
    <source>
        <strain evidence="1">Ct9R41</strain>
    </source>
</reference>
<evidence type="ECO:0000313" key="1">
    <source>
        <dbReference type="EMBL" id="DAE03317.1"/>
    </source>
</evidence>
<accession>A0A8S5P9M8</accession>
<proteinExistence type="predicted"/>
<protein>
    <submittedName>
        <fullName evidence="1">Uncharacterized protein</fullName>
    </submittedName>
</protein>
<sequence>MDEKLEELKEAYLFYKKVLNDKDAIACGCLRDAEEWLFRELDKLFKD</sequence>